<feature type="domain" description="C2H2-type" evidence="12">
    <location>
        <begin position="907"/>
        <end position="934"/>
    </location>
</feature>
<feature type="compositionally biased region" description="Basic and acidic residues" evidence="11">
    <location>
        <begin position="79"/>
        <end position="88"/>
    </location>
</feature>
<dbReference type="ExpressionAtlas" id="Q27GU0">
    <property type="expression patterns" value="baseline and differential"/>
</dbReference>
<dbReference type="OrthoDB" id="10015593at2759"/>
<dbReference type="InterPro" id="IPR013087">
    <property type="entry name" value="Znf_C2H2_type"/>
</dbReference>
<keyword evidence="4" id="KW-0479">Metal-binding</keyword>
<dbReference type="Pfam" id="PF00096">
    <property type="entry name" value="zf-C2H2"/>
    <property type="match status" value="1"/>
</dbReference>
<dbReference type="FunFam" id="3.30.160.60:FF:002920">
    <property type="entry name" value="Hunchback-like protein"/>
    <property type="match status" value="1"/>
</dbReference>
<evidence type="ECO:0000256" key="7">
    <source>
        <dbReference type="ARBA" id="ARBA00022833"/>
    </source>
</evidence>
<evidence type="ECO:0000259" key="12">
    <source>
        <dbReference type="PROSITE" id="PS50157"/>
    </source>
</evidence>
<feature type="domain" description="C2H2-type" evidence="12">
    <location>
        <begin position="339"/>
        <end position="367"/>
    </location>
</feature>
<evidence type="ECO:0000256" key="11">
    <source>
        <dbReference type="SAM" id="MobiDB-lite"/>
    </source>
</evidence>
<dbReference type="AGR" id="WB:WBGene00001824"/>
<dbReference type="PROSITE" id="PS50157">
    <property type="entry name" value="ZINC_FINGER_C2H2_2"/>
    <property type="match status" value="4"/>
</dbReference>
<keyword evidence="9" id="KW-0539">Nucleus</keyword>
<feature type="domain" description="C2H2-type" evidence="12">
    <location>
        <begin position="573"/>
        <end position="600"/>
    </location>
</feature>
<dbReference type="GO" id="GO:0040034">
    <property type="term" value="P:regulation of development, heterochronic"/>
    <property type="evidence" value="ECO:0000315"/>
    <property type="project" value="WormBase"/>
</dbReference>
<evidence type="ECO:0000256" key="5">
    <source>
        <dbReference type="ARBA" id="ARBA00022737"/>
    </source>
</evidence>
<dbReference type="SUPFAM" id="SSF57667">
    <property type="entry name" value="beta-beta-alpha zinc fingers"/>
    <property type="match status" value="4"/>
</dbReference>
<reference evidence="13 14" key="1">
    <citation type="journal article" date="1998" name="Science">
        <title>Genome sequence of the nematode C. elegans: a platform for investigating biology.</title>
        <authorList>
            <consortium name="The C. elegans sequencing consortium"/>
            <person name="Sulson J.E."/>
            <person name="Waterston R."/>
        </authorList>
    </citation>
    <scope>NUCLEOTIDE SEQUENCE [LARGE SCALE GENOMIC DNA]</scope>
    <source>
        <strain evidence="13 14">Bristol N2</strain>
    </source>
</reference>
<comment type="subcellular location">
    <subcellularLocation>
        <location evidence="1">Nucleus</location>
    </subcellularLocation>
</comment>
<dbReference type="GO" id="GO:0000122">
    <property type="term" value="P:negative regulation of transcription by RNA polymerase II"/>
    <property type="evidence" value="ECO:0000315"/>
    <property type="project" value="WormBase"/>
</dbReference>
<dbReference type="FunFam" id="3.30.160.60:FF:001301">
    <property type="entry name" value="Blast:Protein hunchback"/>
    <property type="match status" value="1"/>
</dbReference>
<evidence type="ECO:0000256" key="8">
    <source>
        <dbReference type="ARBA" id="ARBA00023125"/>
    </source>
</evidence>
<feature type="compositionally biased region" description="Basic and acidic residues" evidence="11">
    <location>
        <begin position="131"/>
        <end position="153"/>
    </location>
</feature>
<dbReference type="HOGENOM" id="CLU_318384_0_0_1"/>
<feature type="region of interest" description="Disordered" evidence="11">
    <location>
        <begin position="64"/>
        <end position="172"/>
    </location>
</feature>
<dbReference type="EMBL" id="BX284606">
    <property type="protein sequence ID" value="CCD69457.1"/>
    <property type="molecule type" value="Genomic_DNA"/>
</dbReference>
<dbReference type="GO" id="GO:0009792">
    <property type="term" value="P:embryo development ending in birth or egg hatching"/>
    <property type="evidence" value="ECO:0000315"/>
    <property type="project" value="WormBase"/>
</dbReference>
<keyword evidence="16" id="KW-1267">Proteomics identification</keyword>
<feature type="compositionally biased region" description="Polar residues" evidence="11">
    <location>
        <begin position="89"/>
        <end position="110"/>
    </location>
</feature>
<organism evidence="13 14">
    <name type="scientific">Caenorhabditis elegans</name>
    <dbReference type="NCBI Taxonomy" id="6239"/>
    <lineage>
        <taxon>Eukaryota</taxon>
        <taxon>Metazoa</taxon>
        <taxon>Ecdysozoa</taxon>
        <taxon>Nematoda</taxon>
        <taxon>Chromadorea</taxon>
        <taxon>Rhabditida</taxon>
        <taxon>Rhabditina</taxon>
        <taxon>Rhabditomorpha</taxon>
        <taxon>Rhabditoidea</taxon>
        <taxon>Rhabditidae</taxon>
        <taxon>Peloderinae</taxon>
        <taxon>Caenorhabditis</taxon>
    </lineage>
</organism>
<evidence type="ECO:0000256" key="1">
    <source>
        <dbReference type="ARBA" id="ARBA00004123"/>
    </source>
</evidence>
<keyword evidence="3" id="KW-0217">Developmental protein</keyword>
<dbReference type="WormBase" id="F13D11.2b">
    <property type="protein sequence ID" value="CE23646"/>
    <property type="gene ID" value="WBGene00001824"/>
    <property type="gene designation" value="hbl-1"/>
</dbReference>
<keyword evidence="14" id="KW-1185">Reference proteome</keyword>
<evidence type="ECO:0000256" key="2">
    <source>
        <dbReference type="ARBA" id="ARBA00007746"/>
    </source>
</evidence>
<dbReference type="Gene3D" id="3.30.160.60">
    <property type="entry name" value="Classic Zinc Finger"/>
    <property type="match status" value="4"/>
</dbReference>
<evidence type="ECO:0000256" key="9">
    <source>
        <dbReference type="ARBA" id="ARBA00023242"/>
    </source>
</evidence>
<sequence>MPVQLSNFVSKTPLIGSEWPPTGDWRSANNNSLGDWNKCCVPGSEIPQHLGPFGNSSLTMLTAQQPGEKIHPDGGYVSPKEDGRKSSEHTNSYDVSASQSPSNDGAQSDSTSDEHIDVECMTETEMDTDEKDSTIKPEDQATPKLEEGSDSKPESTSVEGTSSNYQVTSEPVQMPQMPIPVIPSFLKNSLPAPIPITPTQSANVERSNSPSIEEALLLTLSQQQFAEVFAEAAKIRKSSSESIGFQRSGTSAFLNIEPKEMSMSSANNNNEEAPASTVSACSTPTTTTSASFCRPPGLGPVALPPTQNGQTPMLVCPICGFMCPSKFHFNSHMNTHGDHQCSMCDYTSRTEGRLKKHMRESHTVEEQLRAGFESEPAKESASSPKNLSLSKDGSATSPINEIFNLSTTMASILDSTNNAVSSTSTTEQPSALSALTLDMSSTPSLLSTLAHSSFGVSALDQIKAISENPSFMPEGGINLASALGVVSNAIKGDTPSPEKQSNGECRRSSSGKIKIFKCKQCGHQSLSKDDQWAHARTHIPAEKQLNCQHCNFVTEYKHHLEYHYRNHIGSKPFQCKKCAYNCVNKSMLNSHMKSHTNHYQFRCMDCTYATKYCHSLKLHLKKYNHRRVPEGIEMSGGDSSPPFTSDATITFSPLMKQEIKTETVEPVTSIAQPFPFNPMMGNHGLNFANHMLLNKHLDVGLMGLRNSVMSPLKCSACDFVASSADEKMRHSMSHILNSSNVPTSIASLYNSLNLPSFSHVAPDNDNALESMDCDVKIDDDNITESHCYEEMDQGSDSAVSPTGSSQISSGDEETKKCKSLSLEQISARANGNNSPMSNDSAMEKDGESADDAPHSPSDTTSVPSPPLHSSSIVAPIPITPQPNEFLQSILAQASLLGPLLANRPSAFYCDHCKIPFDTQQVLDSHMRFHTPGNPFMCSDCQYQAFNELSFALHMYQARHQ</sequence>
<evidence type="ECO:0007829" key="16">
    <source>
        <dbReference type="PeptideAtlas" id="Q27GU0"/>
    </source>
</evidence>
<dbReference type="GO" id="GO:0000981">
    <property type="term" value="F:DNA-binding transcription factor activity, RNA polymerase II-specific"/>
    <property type="evidence" value="ECO:0000250"/>
    <property type="project" value="WormBase"/>
</dbReference>
<dbReference type="PeptideAtlas" id="Q27GU0"/>
<feature type="region of interest" description="Disordered" evidence="11">
    <location>
        <begin position="789"/>
        <end position="874"/>
    </location>
</feature>
<keyword evidence="8" id="KW-0238">DNA-binding</keyword>
<dbReference type="SMART" id="SM00355">
    <property type="entry name" value="ZnF_C2H2"/>
    <property type="match status" value="9"/>
</dbReference>
<dbReference type="AlphaFoldDB" id="Q27GU0"/>
<evidence type="ECO:0000256" key="10">
    <source>
        <dbReference type="PROSITE-ProRule" id="PRU00042"/>
    </source>
</evidence>
<feature type="compositionally biased region" description="Polar residues" evidence="11">
    <location>
        <begin position="1"/>
        <end position="10"/>
    </location>
</feature>
<dbReference type="GO" id="GO:0000977">
    <property type="term" value="F:RNA polymerase II transcription regulatory region sequence-specific DNA binding"/>
    <property type="evidence" value="ECO:0000315"/>
    <property type="project" value="WormBase"/>
</dbReference>
<dbReference type="InterPro" id="IPR036236">
    <property type="entry name" value="Znf_C2H2_sf"/>
</dbReference>
<evidence type="ECO:0000313" key="13">
    <source>
        <dbReference type="EMBL" id="CCD69457.1"/>
    </source>
</evidence>
<comment type="similarity">
    <text evidence="2">Belongs to the hunchback C2H2-type zinc-finger protein family.</text>
</comment>
<dbReference type="GeneID" id="180848"/>
<feature type="region of interest" description="Disordered" evidence="11">
    <location>
        <begin position="355"/>
        <end position="393"/>
    </location>
</feature>
<name>Q27GU0_CAEEL</name>
<dbReference type="FunFam" id="3.30.160.60:FF:002883">
    <property type="entry name" value="Hunchback-like protein"/>
    <property type="match status" value="1"/>
</dbReference>
<dbReference type="Bgee" id="WBGene00001824">
    <property type="expression patterns" value="Expressed in pharyngeal muscle cell (C elegans) and 3 other cell types or tissues"/>
</dbReference>
<protein>
    <submittedName>
        <fullName evidence="13">C2H2-type domain-containing protein</fullName>
    </submittedName>
</protein>
<feature type="compositionally biased region" description="Polar residues" evidence="11">
    <location>
        <begin position="794"/>
        <end position="809"/>
    </location>
</feature>
<dbReference type="GO" id="GO:0002119">
    <property type="term" value="P:nematode larval development"/>
    <property type="evidence" value="ECO:0000315"/>
    <property type="project" value="WormBase"/>
</dbReference>
<feature type="compositionally biased region" description="Polar residues" evidence="11">
    <location>
        <begin position="821"/>
        <end position="840"/>
    </location>
</feature>
<evidence type="ECO:0000256" key="4">
    <source>
        <dbReference type="ARBA" id="ARBA00022723"/>
    </source>
</evidence>
<feature type="compositionally biased region" description="Basic and acidic residues" evidence="11">
    <location>
        <begin position="841"/>
        <end position="853"/>
    </location>
</feature>
<keyword evidence="5" id="KW-0677">Repeat</keyword>
<dbReference type="Proteomes" id="UP000001940">
    <property type="component" value="Chromosome X"/>
</dbReference>
<dbReference type="GO" id="GO:0005634">
    <property type="term" value="C:nucleus"/>
    <property type="evidence" value="ECO:0000314"/>
    <property type="project" value="WormBase"/>
</dbReference>
<keyword evidence="6 10" id="KW-0863">Zinc-finger</keyword>
<evidence type="ECO:0000313" key="14">
    <source>
        <dbReference type="Proteomes" id="UP000001940"/>
    </source>
</evidence>
<dbReference type="PROSITE" id="PS00028">
    <property type="entry name" value="ZINC_FINGER_C2H2_1"/>
    <property type="match status" value="2"/>
</dbReference>
<dbReference type="CTD" id="180848"/>
<proteinExistence type="evidence at protein level"/>
<evidence type="ECO:0000313" key="15">
    <source>
        <dbReference type="WormBase" id="F13D11.2b"/>
    </source>
</evidence>
<accession>Q27GU0</accession>
<evidence type="ECO:0000256" key="6">
    <source>
        <dbReference type="ARBA" id="ARBA00022771"/>
    </source>
</evidence>
<dbReference type="PANTHER" id="PTHR24392">
    <property type="entry name" value="ZINC FINGER PROTEIN"/>
    <property type="match status" value="1"/>
</dbReference>
<keyword evidence="7" id="KW-0862">Zinc</keyword>
<dbReference type="UCSC" id="F13D11.2a">
    <property type="organism name" value="c. elegans"/>
</dbReference>
<feature type="compositionally biased region" description="Acidic residues" evidence="11">
    <location>
        <begin position="120"/>
        <end position="130"/>
    </location>
</feature>
<dbReference type="GO" id="GO:0008270">
    <property type="term" value="F:zinc ion binding"/>
    <property type="evidence" value="ECO:0007669"/>
    <property type="project" value="UniProtKB-KW"/>
</dbReference>
<dbReference type="RefSeq" id="NP_001041244.1">
    <property type="nucleotide sequence ID" value="NM_001047779.5"/>
</dbReference>
<dbReference type="PANTHER" id="PTHR24392:SF49">
    <property type="entry name" value="PROTEIN HUNCHBACK"/>
    <property type="match status" value="1"/>
</dbReference>
<feature type="domain" description="C2H2-type" evidence="12">
    <location>
        <begin position="545"/>
        <end position="572"/>
    </location>
</feature>
<feature type="compositionally biased region" description="Polar residues" evidence="11">
    <location>
        <begin position="154"/>
        <end position="171"/>
    </location>
</feature>
<evidence type="ECO:0000256" key="3">
    <source>
        <dbReference type="ARBA" id="ARBA00022473"/>
    </source>
</evidence>
<feature type="region of interest" description="Disordered" evidence="11">
    <location>
        <begin position="1"/>
        <end position="27"/>
    </location>
</feature>
<dbReference type="GO" id="GO:0018991">
    <property type="term" value="P:egg-laying behavior"/>
    <property type="evidence" value="ECO:0000315"/>
    <property type="project" value="WormBase"/>
</dbReference>
<gene>
    <name evidence="13 15" type="primary">hbl-1</name>
    <name evidence="13" type="ORF">CELE_F13D11.2</name>
    <name evidence="15" type="ORF">F13D11.2</name>
</gene>